<feature type="region of interest" description="Disordered" evidence="1">
    <location>
        <begin position="35"/>
        <end position="55"/>
    </location>
</feature>
<evidence type="ECO:0008006" key="3">
    <source>
        <dbReference type="Google" id="ProtNLM"/>
    </source>
</evidence>
<evidence type="ECO:0000256" key="1">
    <source>
        <dbReference type="SAM" id="MobiDB-lite"/>
    </source>
</evidence>
<feature type="compositionally biased region" description="Basic residues" evidence="1">
    <location>
        <begin position="36"/>
        <end position="55"/>
    </location>
</feature>
<name>A0AB38YBK6_9CAUD</name>
<reference evidence="2" key="1">
    <citation type="submission" date="2023-06" db="EMBL/GenBank/DDBJ databases">
        <authorList>
            <person name="Bearden H.B."/>
            <person name="Frey A.C."/>
            <person name="Joo S."/>
            <person name="Kamran I.N."/>
            <person name="Lloyd G.E."/>
            <person name="Ohms H.J."/>
            <person name="Prayaga B.S."/>
            <person name="Spencer A.M."/>
            <person name="Gunewardana D.V."/>
            <person name="Tuisl T.J."/>
            <person name="Uhde A.K."/>
            <person name="Van-Hees R.D."/>
            <person name="Walther L.D."/>
            <person name="Wang S.Y."/>
            <person name="Woods E.A."/>
            <person name="Yates E.K."/>
            <person name="Khan H.A."/>
            <person name="Gomez J.L."/>
            <person name="Wire N.L."/>
            <person name="Adair T.L."/>
            <person name="Gurney S.M.R."/>
            <person name="Ko C."/>
            <person name="Russell D.A."/>
            <person name="Jacobs-Sera D."/>
            <person name="Hatfull G.F."/>
        </authorList>
    </citation>
    <scope>NUCLEOTIDE SEQUENCE</scope>
</reference>
<proteinExistence type="predicted"/>
<evidence type="ECO:0000313" key="2">
    <source>
        <dbReference type="EMBL" id="WKW85617.1"/>
    </source>
</evidence>
<organism evidence="2">
    <name type="scientific">Arthrobacter phage Lakshmi</name>
    <dbReference type="NCBI Taxonomy" id="3062829"/>
    <lineage>
        <taxon>Viruses</taxon>
        <taxon>Duplodnaviria</taxon>
        <taxon>Heunggongvirae</taxon>
        <taxon>Uroviricota</taxon>
        <taxon>Caudoviricetes</taxon>
        <taxon>Korravirus</taxon>
    </lineage>
</organism>
<feature type="region of interest" description="Disordered" evidence="1">
    <location>
        <begin position="1"/>
        <end position="21"/>
    </location>
</feature>
<dbReference type="EMBL" id="OR159660">
    <property type="protein sequence ID" value="WKW85617.1"/>
    <property type="molecule type" value="Genomic_DNA"/>
</dbReference>
<accession>A0AB38YBK6</accession>
<gene>
    <name evidence="2" type="primary">60</name>
    <name evidence="2" type="ORF">SEA_LAKSHMI_60</name>
</gene>
<sequence length="55" mass="6364">MQATPEVKTRPVLPHTFGRTNISGMNRAEKREFLRSLRKKGRPYKVQPKRTKGKG</sequence>
<protein>
    <recommendedName>
        <fullName evidence="3">HNH endonuclease</fullName>
    </recommendedName>
</protein>